<evidence type="ECO:0000313" key="1">
    <source>
        <dbReference type="EMBL" id="MED6252432.1"/>
    </source>
</evidence>
<protein>
    <submittedName>
        <fullName evidence="1">Uncharacterized protein</fullName>
    </submittedName>
</protein>
<reference evidence="1 2" key="1">
    <citation type="submission" date="2021-07" db="EMBL/GenBank/DDBJ databases">
        <authorList>
            <person name="Palmer J.M."/>
        </authorList>
    </citation>
    <scope>NUCLEOTIDE SEQUENCE [LARGE SCALE GENOMIC DNA]</scope>
    <source>
        <strain evidence="1 2">AT_MEX2019</strain>
        <tissue evidence="1">Muscle</tissue>
    </source>
</reference>
<evidence type="ECO:0000313" key="2">
    <source>
        <dbReference type="Proteomes" id="UP001345963"/>
    </source>
</evidence>
<name>A0ABU7BP62_9TELE</name>
<proteinExistence type="predicted"/>
<sequence>MWQMASILCLNTAKNNPQITTRERGREMWLLWLLPKNRPRPGSMCVSTENQIWPHFPGNHLQPPLT</sequence>
<keyword evidence="2" id="KW-1185">Reference proteome</keyword>
<dbReference type="Proteomes" id="UP001345963">
    <property type="component" value="Unassembled WGS sequence"/>
</dbReference>
<organism evidence="1 2">
    <name type="scientific">Ataeniobius toweri</name>
    <dbReference type="NCBI Taxonomy" id="208326"/>
    <lineage>
        <taxon>Eukaryota</taxon>
        <taxon>Metazoa</taxon>
        <taxon>Chordata</taxon>
        <taxon>Craniata</taxon>
        <taxon>Vertebrata</taxon>
        <taxon>Euteleostomi</taxon>
        <taxon>Actinopterygii</taxon>
        <taxon>Neopterygii</taxon>
        <taxon>Teleostei</taxon>
        <taxon>Neoteleostei</taxon>
        <taxon>Acanthomorphata</taxon>
        <taxon>Ovalentaria</taxon>
        <taxon>Atherinomorphae</taxon>
        <taxon>Cyprinodontiformes</taxon>
        <taxon>Goodeidae</taxon>
        <taxon>Ataeniobius</taxon>
    </lineage>
</organism>
<comment type="caution">
    <text evidence="1">The sequence shown here is derived from an EMBL/GenBank/DDBJ whole genome shotgun (WGS) entry which is preliminary data.</text>
</comment>
<accession>A0ABU7BP62</accession>
<gene>
    <name evidence="1" type="ORF">ATANTOWER_011684</name>
</gene>
<dbReference type="EMBL" id="JAHUTI010061530">
    <property type="protein sequence ID" value="MED6252432.1"/>
    <property type="molecule type" value="Genomic_DNA"/>
</dbReference>